<reference evidence="1" key="1">
    <citation type="submission" date="2023-07" db="EMBL/GenBank/DDBJ databases">
        <title>Genome content predicts the carbon catabolic preferences of heterotrophic bacteria.</title>
        <authorList>
            <person name="Gralka M."/>
        </authorList>
    </citation>
    <scope>NUCLEOTIDE SEQUENCE</scope>
    <source>
        <strain evidence="1">I3M17_2</strain>
    </source>
</reference>
<evidence type="ECO:0000313" key="2">
    <source>
        <dbReference type="Proteomes" id="UP001169760"/>
    </source>
</evidence>
<accession>A0AAW7XF15</accession>
<name>A0AAW7XF15_9GAMM</name>
<protein>
    <recommendedName>
        <fullName evidence="3">Porin</fullName>
    </recommendedName>
</protein>
<organism evidence="1 2">
    <name type="scientific">Saccharophagus degradans</name>
    <dbReference type="NCBI Taxonomy" id="86304"/>
    <lineage>
        <taxon>Bacteria</taxon>
        <taxon>Pseudomonadati</taxon>
        <taxon>Pseudomonadota</taxon>
        <taxon>Gammaproteobacteria</taxon>
        <taxon>Cellvibrionales</taxon>
        <taxon>Cellvibrionaceae</taxon>
        <taxon>Saccharophagus</taxon>
    </lineage>
</organism>
<proteinExistence type="predicted"/>
<dbReference type="RefSeq" id="WP_303494793.1">
    <property type="nucleotide sequence ID" value="NZ_JAUOPB010000591.1"/>
</dbReference>
<comment type="caution">
    <text evidence="1">The sequence shown here is derived from an EMBL/GenBank/DDBJ whole genome shotgun (WGS) entry which is preliminary data.</text>
</comment>
<evidence type="ECO:0008006" key="3">
    <source>
        <dbReference type="Google" id="ProtNLM"/>
    </source>
</evidence>
<dbReference type="Proteomes" id="UP001169760">
    <property type="component" value="Unassembled WGS sequence"/>
</dbReference>
<sequence>DYAATEDLSFMLAAMNGTDNTDYNITGNVVLGGQIGFKGQYLNLIYGNSGAGDQFQIDYTGGFDLSDAFYVGINASYN</sequence>
<feature type="non-terminal residue" evidence="1">
    <location>
        <position position="78"/>
    </location>
</feature>
<dbReference type="AlphaFoldDB" id="A0AAW7XF15"/>
<evidence type="ECO:0000313" key="1">
    <source>
        <dbReference type="EMBL" id="MDO6425303.1"/>
    </source>
</evidence>
<feature type="non-terminal residue" evidence="1">
    <location>
        <position position="1"/>
    </location>
</feature>
<gene>
    <name evidence="1" type="ORF">Q4521_22715</name>
</gene>
<dbReference type="EMBL" id="JAUOPB010000591">
    <property type="protein sequence ID" value="MDO6425303.1"/>
    <property type="molecule type" value="Genomic_DNA"/>
</dbReference>